<dbReference type="InterPro" id="IPR051728">
    <property type="entry name" value="RING-FYVE_E3_ubiquitin-ligase"/>
</dbReference>
<evidence type="ECO:0000256" key="1">
    <source>
        <dbReference type="PROSITE-ProRule" id="PRU00175"/>
    </source>
</evidence>
<feature type="compositionally biased region" description="Low complexity" evidence="2">
    <location>
        <begin position="343"/>
        <end position="354"/>
    </location>
</feature>
<keyword evidence="1" id="KW-0479">Metal-binding</keyword>
<keyword evidence="5" id="KW-1185">Reference proteome</keyword>
<dbReference type="InterPro" id="IPR013083">
    <property type="entry name" value="Znf_RING/FYVE/PHD"/>
</dbReference>
<feature type="compositionally biased region" description="Basic and acidic residues" evidence="2">
    <location>
        <begin position="204"/>
        <end position="221"/>
    </location>
</feature>
<reference evidence="4 5" key="1">
    <citation type="submission" date="2024-06" db="EMBL/GenBank/DDBJ databases">
        <authorList>
            <person name="Kraege A."/>
            <person name="Thomma B."/>
        </authorList>
    </citation>
    <scope>NUCLEOTIDE SEQUENCE [LARGE SCALE GENOMIC DNA]</scope>
</reference>
<dbReference type="EMBL" id="CAXHTA020000017">
    <property type="protein sequence ID" value="CAL5227133.1"/>
    <property type="molecule type" value="Genomic_DNA"/>
</dbReference>
<feature type="region of interest" description="Disordered" evidence="2">
    <location>
        <begin position="118"/>
        <end position="177"/>
    </location>
</feature>
<evidence type="ECO:0000313" key="4">
    <source>
        <dbReference type="EMBL" id="CAL5227133.1"/>
    </source>
</evidence>
<dbReference type="PANTHER" id="PTHR14879">
    <property type="entry name" value="CASPASE REGULATOR, RING FINGER DOMAIN-CONTAINING"/>
    <property type="match status" value="1"/>
</dbReference>
<keyword evidence="1" id="KW-0863">Zinc-finger</keyword>
<evidence type="ECO:0000259" key="3">
    <source>
        <dbReference type="PROSITE" id="PS50089"/>
    </source>
</evidence>
<feature type="compositionally biased region" description="Basic residues" evidence="2">
    <location>
        <begin position="222"/>
        <end position="232"/>
    </location>
</feature>
<accession>A0ABP1G901</accession>
<dbReference type="InterPro" id="IPR001841">
    <property type="entry name" value="Znf_RING"/>
</dbReference>
<evidence type="ECO:0000313" key="5">
    <source>
        <dbReference type="Proteomes" id="UP001497392"/>
    </source>
</evidence>
<comment type="caution">
    <text evidence="4">The sequence shown here is derived from an EMBL/GenBank/DDBJ whole genome shotgun (WGS) entry which is preliminary data.</text>
</comment>
<keyword evidence="1" id="KW-0862">Zinc</keyword>
<dbReference type="PANTHER" id="PTHR14879:SF5">
    <property type="entry name" value="RING-TYPE DOMAIN-CONTAINING PROTEIN"/>
    <property type="match status" value="1"/>
</dbReference>
<dbReference type="Pfam" id="PF13920">
    <property type="entry name" value="zf-C3HC4_3"/>
    <property type="match status" value="1"/>
</dbReference>
<evidence type="ECO:0000256" key="2">
    <source>
        <dbReference type="SAM" id="MobiDB-lite"/>
    </source>
</evidence>
<proteinExistence type="predicted"/>
<feature type="compositionally biased region" description="Low complexity" evidence="2">
    <location>
        <begin position="306"/>
        <end position="326"/>
    </location>
</feature>
<name>A0ABP1G901_9CHLO</name>
<dbReference type="Proteomes" id="UP001497392">
    <property type="component" value="Unassembled WGS sequence"/>
</dbReference>
<dbReference type="Gene3D" id="3.30.40.10">
    <property type="entry name" value="Zinc/RING finger domain, C3HC4 (zinc finger)"/>
    <property type="match status" value="1"/>
</dbReference>
<feature type="compositionally biased region" description="Polar residues" evidence="2">
    <location>
        <begin position="192"/>
        <end position="203"/>
    </location>
</feature>
<gene>
    <name evidence="4" type="primary">g10044</name>
    <name evidence="4" type="ORF">VP750_LOCUS9039</name>
</gene>
<organism evidence="4 5">
    <name type="scientific">Coccomyxa viridis</name>
    <dbReference type="NCBI Taxonomy" id="1274662"/>
    <lineage>
        <taxon>Eukaryota</taxon>
        <taxon>Viridiplantae</taxon>
        <taxon>Chlorophyta</taxon>
        <taxon>core chlorophytes</taxon>
        <taxon>Trebouxiophyceae</taxon>
        <taxon>Trebouxiophyceae incertae sedis</taxon>
        <taxon>Coccomyxaceae</taxon>
        <taxon>Coccomyxa</taxon>
    </lineage>
</organism>
<protein>
    <submittedName>
        <fullName evidence="4">G10044 protein</fullName>
    </submittedName>
</protein>
<feature type="compositionally biased region" description="Polar residues" evidence="2">
    <location>
        <begin position="328"/>
        <end position="338"/>
    </location>
</feature>
<feature type="region of interest" description="Disordered" evidence="2">
    <location>
        <begin position="396"/>
        <end position="415"/>
    </location>
</feature>
<sequence length="471" mass="49982">MHISMWLNTIVYGPGPGQDRLTEGSYTRVLVWLDRLMSICADPGLPSSSMIAIRQALPGLLECLFRGHKWPDGLALKGLKWLTQAYQLTRDITERHSRDAHDQGISREDHVRNILTVPGSATEAPGEATVASTSEPSADSGPSAREQPNRAAAEADGKQKAAEDVELSQQGKGRTPDLAADVAADVVEGATSMNPHTQGQSRAVSEEQEPRNITSEAEKAEKRKAKKARQRAARAELAAQTPPAKDRGVGSSDVDLGEGLESASKQQEHSAGAKAVEQPPVADLISSGPDLAAPEGLPAPKVPAQASEAADSSRSPSVSPQPSLLLQTGVSQEQQGQDLPSWAAPAAQVVGPAPMSEQQQSGAAPDEGPWQEAFPFSVQQKPVQATTAGTMTNKAHAAHQPAQATAVDSSEEGDQDDDDLCIVCWEKLREVIFDNCMHMCTCQSCASDIMAAGALCPMCRTNIQRTITARF</sequence>
<feature type="compositionally biased region" description="Low complexity" evidence="2">
    <location>
        <begin position="398"/>
        <end position="408"/>
    </location>
</feature>
<feature type="domain" description="RING-type" evidence="3">
    <location>
        <begin position="421"/>
        <end position="460"/>
    </location>
</feature>
<feature type="region of interest" description="Disordered" evidence="2">
    <location>
        <begin position="192"/>
        <end position="371"/>
    </location>
</feature>
<feature type="compositionally biased region" description="Basic and acidic residues" evidence="2">
    <location>
        <begin position="153"/>
        <end position="163"/>
    </location>
</feature>
<dbReference type="PROSITE" id="PS50089">
    <property type="entry name" value="ZF_RING_2"/>
    <property type="match status" value="1"/>
</dbReference>
<dbReference type="SUPFAM" id="SSF57850">
    <property type="entry name" value="RING/U-box"/>
    <property type="match status" value="1"/>
</dbReference>